<dbReference type="Pfam" id="PF04134">
    <property type="entry name" value="DCC1-like"/>
    <property type="match status" value="1"/>
</dbReference>
<comment type="caution">
    <text evidence="1">The sequence shown here is derived from an EMBL/GenBank/DDBJ whole genome shotgun (WGS) entry which is preliminary data.</text>
</comment>
<proteinExistence type="predicted"/>
<gene>
    <name evidence="1" type="ORF">OS242_15540</name>
</gene>
<name>A0ABT3X5W5_9BACL</name>
<dbReference type="Proteomes" id="UP001208017">
    <property type="component" value="Unassembled WGS sequence"/>
</dbReference>
<accession>A0ABT3X5W5</accession>
<dbReference type="InterPro" id="IPR007263">
    <property type="entry name" value="DCC1-like"/>
</dbReference>
<dbReference type="EMBL" id="JAPMLT010000010">
    <property type="protein sequence ID" value="MCX7571362.1"/>
    <property type="molecule type" value="Genomic_DNA"/>
</dbReference>
<organism evidence="1 2">
    <name type="scientific">Tumebacillus lacus</name>
    <dbReference type="NCBI Taxonomy" id="2995335"/>
    <lineage>
        <taxon>Bacteria</taxon>
        <taxon>Bacillati</taxon>
        <taxon>Bacillota</taxon>
        <taxon>Bacilli</taxon>
        <taxon>Bacillales</taxon>
        <taxon>Alicyclobacillaceae</taxon>
        <taxon>Tumebacillus</taxon>
    </lineage>
</organism>
<sequence length="139" mass="15717">MLQNSPLVVVYDGYCALCRASKDKLEKMFGDRIAMVDFRVTPPESLHPDLNEQACQARMHVVADGRAYGGAAAMVRLFRLHPVLRWPVLLYHVPPLGWLAERVYDLVSRNRFTLSKWIGGEPPACTDACSIHLPEKKKK</sequence>
<evidence type="ECO:0000313" key="1">
    <source>
        <dbReference type="EMBL" id="MCX7571362.1"/>
    </source>
</evidence>
<evidence type="ECO:0000313" key="2">
    <source>
        <dbReference type="Proteomes" id="UP001208017"/>
    </source>
</evidence>
<reference evidence="1 2" key="1">
    <citation type="submission" date="2022-11" db="EMBL/GenBank/DDBJ databases">
        <title>Study of microbial diversity in lake waters.</title>
        <authorList>
            <person name="Zhang J."/>
        </authorList>
    </citation>
    <scope>NUCLEOTIDE SEQUENCE [LARGE SCALE GENOMIC DNA]</scope>
    <source>
        <strain evidence="1 2">DT12</strain>
    </source>
</reference>
<dbReference type="RefSeq" id="WP_267152610.1">
    <property type="nucleotide sequence ID" value="NZ_JAPMLT010000010.1"/>
</dbReference>
<protein>
    <submittedName>
        <fullName evidence="1">DUF393 domain-containing protein</fullName>
    </submittedName>
</protein>
<keyword evidence="2" id="KW-1185">Reference proteome</keyword>